<evidence type="ECO:0000313" key="3">
    <source>
        <dbReference type="Proteomes" id="UP001370490"/>
    </source>
</evidence>
<dbReference type="PANTHER" id="PTHR11926">
    <property type="entry name" value="GLUCOSYL/GLUCURONOSYL TRANSFERASES"/>
    <property type="match status" value="1"/>
</dbReference>
<dbReference type="SUPFAM" id="SSF53756">
    <property type="entry name" value="UDP-Glycosyltransferase/glycogen phosphorylase"/>
    <property type="match status" value="1"/>
</dbReference>
<organism evidence="2 3">
    <name type="scientific">Dillenia turbinata</name>
    <dbReference type="NCBI Taxonomy" id="194707"/>
    <lineage>
        <taxon>Eukaryota</taxon>
        <taxon>Viridiplantae</taxon>
        <taxon>Streptophyta</taxon>
        <taxon>Embryophyta</taxon>
        <taxon>Tracheophyta</taxon>
        <taxon>Spermatophyta</taxon>
        <taxon>Magnoliopsida</taxon>
        <taxon>eudicotyledons</taxon>
        <taxon>Gunneridae</taxon>
        <taxon>Pentapetalae</taxon>
        <taxon>Dilleniales</taxon>
        <taxon>Dilleniaceae</taxon>
        <taxon>Dillenia</taxon>
    </lineage>
</organism>
<comment type="similarity">
    <text evidence="1">Belongs to the UDP-glycosyltransferase family.</text>
</comment>
<sequence length="166" mass="18386">MSSPNPSPFIFSISLKAKRHRLAESMESMKPHVVCIPAPLEGHISPLLKLAQLLQHRGFHVTFVHSEPNLQRLINSKALDSLSGFNGFQFAAFNDGLPPTTARRLLDLSDLAISLPIHGLKSFRDLIIRLNNSSNNPPVSFIVSDASMWFTLKVAEENSSKEAVFL</sequence>
<dbReference type="GO" id="GO:0080044">
    <property type="term" value="F:quercetin 7-O-glucosyltransferase activity"/>
    <property type="evidence" value="ECO:0007669"/>
    <property type="project" value="TreeGrafter"/>
</dbReference>
<gene>
    <name evidence="2" type="ORF">RJ641_018993</name>
</gene>
<proteinExistence type="inferred from homology"/>
<reference evidence="2 3" key="1">
    <citation type="submission" date="2023-12" db="EMBL/GenBank/DDBJ databases">
        <title>A high-quality genome assembly for Dillenia turbinata (Dilleniales).</title>
        <authorList>
            <person name="Chanderbali A."/>
        </authorList>
    </citation>
    <scope>NUCLEOTIDE SEQUENCE [LARGE SCALE GENOMIC DNA]</scope>
    <source>
        <strain evidence="2">LSX21</strain>
        <tissue evidence="2">Leaf</tissue>
    </source>
</reference>
<dbReference type="Gene3D" id="3.40.50.2000">
    <property type="entry name" value="Glycogen Phosphorylase B"/>
    <property type="match status" value="1"/>
</dbReference>
<comment type="caution">
    <text evidence="2">The sequence shown here is derived from an EMBL/GenBank/DDBJ whole genome shotgun (WGS) entry which is preliminary data.</text>
</comment>
<dbReference type="Proteomes" id="UP001370490">
    <property type="component" value="Unassembled WGS sequence"/>
</dbReference>
<dbReference type="AlphaFoldDB" id="A0AAN8USY6"/>
<protein>
    <submittedName>
        <fullName evidence="2">Uncharacterized protein</fullName>
    </submittedName>
</protein>
<dbReference type="PANTHER" id="PTHR11926:SF1283">
    <property type="entry name" value="GLYCOSYLTRANSFERASE"/>
    <property type="match status" value="1"/>
</dbReference>
<dbReference type="GO" id="GO:0080043">
    <property type="term" value="F:quercetin 3-O-glucosyltransferase activity"/>
    <property type="evidence" value="ECO:0007669"/>
    <property type="project" value="TreeGrafter"/>
</dbReference>
<evidence type="ECO:0000313" key="2">
    <source>
        <dbReference type="EMBL" id="KAK6916132.1"/>
    </source>
</evidence>
<evidence type="ECO:0000256" key="1">
    <source>
        <dbReference type="ARBA" id="ARBA00009995"/>
    </source>
</evidence>
<keyword evidence="3" id="KW-1185">Reference proteome</keyword>
<accession>A0AAN8USY6</accession>
<name>A0AAN8USY6_9MAGN</name>
<dbReference type="EMBL" id="JBAMMX010000024">
    <property type="protein sequence ID" value="KAK6916132.1"/>
    <property type="molecule type" value="Genomic_DNA"/>
</dbReference>